<dbReference type="GO" id="GO:0015562">
    <property type="term" value="F:efflux transmembrane transporter activity"/>
    <property type="evidence" value="ECO:0007669"/>
    <property type="project" value="TreeGrafter"/>
</dbReference>
<dbReference type="InterPro" id="IPR006143">
    <property type="entry name" value="RND_pump_MFP"/>
</dbReference>
<organism evidence="4 5">
    <name type="scientific">Exilibacterium tricleocarpae</name>
    <dbReference type="NCBI Taxonomy" id="2591008"/>
    <lineage>
        <taxon>Bacteria</taxon>
        <taxon>Pseudomonadati</taxon>
        <taxon>Pseudomonadota</taxon>
        <taxon>Gammaproteobacteria</taxon>
        <taxon>Cellvibrionales</taxon>
        <taxon>Cellvibrionaceae</taxon>
        <taxon>Exilibacterium</taxon>
    </lineage>
</organism>
<gene>
    <name evidence="4" type="ORF">FKG94_03930</name>
</gene>
<proteinExistence type="inferred from homology"/>
<comment type="caution">
    <text evidence="4">The sequence shown here is derived from an EMBL/GenBank/DDBJ whole genome shotgun (WGS) entry which is preliminary data.</text>
</comment>
<dbReference type="Gene3D" id="2.40.30.170">
    <property type="match status" value="1"/>
</dbReference>
<evidence type="ECO:0000259" key="3">
    <source>
        <dbReference type="Pfam" id="PF25989"/>
    </source>
</evidence>
<dbReference type="SUPFAM" id="SSF111369">
    <property type="entry name" value="HlyD-like secretion proteins"/>
    <property type="match status" value="1"/>
</dbReference>
<dbReference type="Pfam" id="PF25989">
    <property type="entry name" value="YknX_C"/>
    <property type="match status" value="1"/>
</dbReference>
<dbReference type="PANTHER" id="PTHR30469">
    <property type="entry name" value="MULTIDRUG RESISTANCE PROTEIN MDTA"/>
    <property type="match status" value="1"/>
</dbReference>
<dbReference type="EMBL" id="VHSG01000005">
    <property type="protein sequence ID" value="TQV84681.1"/>
    <property type="molecule type" value="Genomic_DNA"/>
</dbReference>
<dbReference type="Gene3D" id="2.40.50.100">
    <property type="match status" value="1"/>
</dbReference>
<dbReference type="InterPro" id="IPR058637">
    <property type="entry name" value="YknX-like_C"/>
</dbReference>
<feature type="domain" description="YknX-like C-terminal permuted SH3-like" evidence="3">
    <location>
        <begin position="303"/>
        <end position="372"/>
    </location>
</feature>
<dbReference type="Gene3D" id="2.40.420.20">
    <property type="match status" value="1"/>
</dbReference>
<name>A0A545U5D8_9GAMM</name>
<dbReference type="NCBIfam" id="TIGR01730">
    <property type="entry name" value="RND_mfp"/>
    <property type="match status" value="1"/>
</dbReference>
<dbReference type="GO" id="GO:1990281">
    <property type="term" value="C:efflux pump complex"/>
    <property type="evidence" value="ECO:0007669"/>
    <property type="project" value="TreeGrafter"/>
</dbReference>
<accession>A0A545U5D8</accession>
<evidence type="ECO:0000256" key="1">
    <source>
        <dbReference type="ARBA" id="ARBA00009477"/>
    </source>
</evidence>
<evidence type="ECO:0000256" key="2">
    <source>
        <dbReference type="SAM" id="Coils"/>
    </source>
</evidence>
<evidence type="ECO:0000313" key="4">
    <source>
        <dbReference type="EMBL" id="TQV84681.1"/>
    </source>
</evidence>
<dbReference type="RefSeq" id="WP_142902887.1">
    <property type="nucleotide sequence ID" value="NZ_ML660088.1"/>
</dbReference>
<dbReference type="Proteomes" id="UP000319732">
    <property type="component" value="Unassembled WGS sequence"/>
</dbReference>
<evidence type="ECO:0000313" key="5">
    <source>
        <dbReference type="Proteomes" id="UP000319732"/>
    </source>
</evidence>
<dbReference type="Gene3D" id="1.10.287.470">
    <property type="entry name" value="Helix hairpin bin"/>
    <property type="match status" value="1"/>
</dbReference>
<protein>
    <submittedName>
        <fullName evidence="4">Efflux RND transporter periplasmic adaptor subunit</fullName>
    </submittedName>
</protein>
<comment type="similarity">
    <text evidence="1">Belongs to the membrane fusion protein (MFP) (TC 8.A.1) family.</text>
</comment>
<keyword evidence="2" id="KW-0175">Coiled coil</keyword>
<reference evidence="4 5" key="1">
    <citation type="submission" date="2019-06" db="EMBL/GenBank/DDBJ databases">
        <title>Whole genome sequence for Cellvibrionaceae sp. R142.</title>
        <authorList>
            <person name="Wang G."/>
        </authorList>
    </citation>
    <scope>NUCLEOTIDE SEQUENCE [LARGE SCALE GENOMIC DNA]</scope>
    <source>
        <strain evidence="4 5">R142</strain>
    </source>
</reference>
<keyword evidence="5" id="KW-1185">Reference proteome</keyword>
<dbReference type="AlphaFoldDB" id="A0A545U5D8"/>
<feature type="coiled-coil region" evidence="2">
    <location>
        <begin position="133"/>
        <end position="184"/>
    </location>
</feature>
<dbReference type="OrthoDB" id="9806939at2"/>
<sequence>MQTSGRSSATLSSRQRLQLTAGIVLAAVIYAVSTTPARAQTEPAAVQVQIDRVKEFSVQPKVKVAGTLHSRNRVAINAGIDGQLEWVAEPGTAIAQGQNIVKFNARPLALQLAEQQAIIKRNQVQLQYLGREAKRIEALRQNNNASLDELERIQSRRDLAAGDLAIARARVEQIKERLERTEIKAPFNGTVTERLHRGGEEVNRKDLIARFLDTDHLELRVFVPVKHFSQVAVGDTLTLSSGDTTYDGHNVVFEGKVRVIVPNADVRSQTFEVRIDVPVPATRHWTAGQLVETAIPLKYGKNALAVPRDALLLRRDGTYVVLIDNQNKAHRVKVTVGNAQDQWVSVSGRLAKGDRVAVRGAERLKEGDKVTVTEPAA</sequence>
<dbReference type="PANTHER" id="PTHR30469:SF15">
    <property type="entry name" value="HLYD FAMILY OF SECRETION PROTEINS"/>
    <property type="match status" value="1"/>
</dbReference>